<name>A0A1E7EKN7_9STRA</name>
<feature type="compositionally biased region" description="Polar residues" evidence="5">
    <location>
        <begin position="224"/>
        <end position="236"/>
    </location>
</feature>
<dbReference type="KEGG" id="fcy:FRACYDRAFT_256505"/>
<evidence type="ECO:0000256" key="1">
    <source>
        <dbReference type="ARBA" id="ARBA00005862"/>
    </source>
</evidence>
<evidence type="ECO:0000256" key="5">
    <source>
        <dbReference type="SAM" id="MobiDB-lite"/>
    </source>
</evidence>
<evidence type="ECO:0000313" key="8">
    <source>
        <dbReference type="Proteomes" id="UP000095751"/>
    </source>
</evidence>
<dbReference type="OrthoDB" id="435881at2759"/>
<feature type="compositionally biased region" description="Low complexity" evidence="5">
    <location>
        <begin position="242"/>
        <end position="255"/>
    </location>
</feature>
<dbReference type="GO" id="GO:0032922">
    <property type="term" value="P:circadian regulation of gene expression"/>
    <property type="evidence" value="ECO:0007669"/>
    <property type="project" value="TreeGrafter"/>
</dbReference>
<dbReference type="PROSITE" id="PS51645">
    <property type="entry name" value="PHR_CRY_ALPHA_BETA"/>
    <property type="match status" value="1"/>
</dbReference>
<dbReference type="EMBL" id="KV784429">
    <property type="protein sequence ID" value="OEU06113.1"/>
    <property type="molecule type" value="Genomic_DNA"/>
</dbReference>
<feature type="domain" description="Photolyase/cryptochrome alpha/beta" evidence="6">
    <location>
        <begin position="108"/>
        <end position="375"/>
    </location>
</feature>
<dbReference type="AlphaFoldDB" id="A0A1E7EKN7"/>
<dbReference type="PRINTS" id="PR00147">
    <property type="entry name" value="DNAPHOTLYASE"/>
</dbReference>
<dbReference type="InterPro" id="IPR002081">
    <property type="entry name" value="Cryptochrome/DNA_photolyase_1"/>
</dbReference>
<evidence type="ECO:0000256" key="3">
    <source>
        <dbReference type="ARBA" id="ARBA00022827"/>
    </source>
</evidence>
<dbReference type="PANTHER" id="PTHR11455">
    <property type="entry name" value="CRYPTOCHROME"/>
    <property type="match status" value="1"/>
</dbReference>
<comment type="cofactor">
    <cofactor evidence="4">
        <name>FAD</name>
        <dbReference type="ChEBI" id="CHEBI:57692"/>
    </cofactor>
    <text evidence="4">Binds 1 FAD per subunit.</text>
</comment>
<dbReference type="Proteomes" id="UP000095751">
    <property type="component" value="Unassembled WGS sequence"/>
</dbReference>
<dbReference type="GO" id="GO:0003677">
    <property type="term" value="F:DNA binding"/>
    <property type="evidence" value="ECO:0007669"/>
    <property type="project" value="TreeGrafter"/>
</dbReference>
<feature type="region of interest" description="Disordered" evidence="5">
    <location>
        <begin position="206"/>
        <end position="256"/>
    </location>
</feature>
<evidence type="ECO:0000256" key="4">
    <source>
        <dbReference type="PIRSR" id="PIRSR602081-1"/>
    </source>
</evidence>
<evidence type="ECO:0000259" key="6">
    <source>
        <dbReference type="PROSITE" id="PS51645"/>
    </source>
</evidence>
<dbReference type="Pfam" id="PF03441">
    <property type="entry name" value="FAD_binding_7"/>
    <property type="match status" value="1"/>
</dbReference>
<reference evidence="7 8" key="1">
    <citation type="submission" date="2016-09" db="EMBL/GenBank/DDBJ databases">
        <title>Extensive genetic diversity and differential bi-allelic expression allows diatom success in the polar Southern Ocean.</title>
        <authorList>
            <consortium name="DOE Joint Genome Institute"/>
            <person name="Mock T."/>
            <person name="Otillar R.P."/>
            <person name="Strauss J."/>
            <person name="Dupont C."/>
            <person name="Frickenhaus S."/>
            <person name="Maumus F."/>
            <person name="Mcmullan M."/>
            <person name="Sanges R."/>
            <person name="Schmutz J."/>
            <person name="Toseland A."/>
            <person name="Valas R."/>
            <person name="Veluchamy A."/>
            <person name="Ward B.J."/>
            <person name="Allen A."/>
            <person name="Barry K."/>
            <person name="Falciatore A."/>
            <person name="Ferrante M."/>
            <person name="Fortunato A.E."/>
            <person name="Gloeckner G."/>
            <person name="Gruber A."/>
            <person name="Hipkin R."/>
            <person name="Janech M."/>
            <person name="Kroth P."/>
            <person name="Leese F."/>
            <person name="Lindquist E."/>
            <person name="Lyon B.R."/>
            <person name="Martin J."/>
            <person name="Mayer C."/>
            <person name="Parker M."/>
            <person name="Quesneville H."/>
            <person name="Raymond J."/>
            <person name="Uhlig C."/>
            <person name="Valentin K.U."/>
            <person name="Worden A.Z."/>
            <person name="Armbrust E.V."/>
            <person name="Bowler C."/>
            <person name="Green B."/>
            <person name="Moulton V."/>
            <person name="Van Oosterhout C."/>
            <person name="Grigoriev I."/>
        </authorList>
    </citation>
    <scope>NUCLEOTIDE SEQUENCE [LARGE SCALE GENOMIC DNA]</scope>
    <source>
        <strain evidence="7 8">CCMP1102</strain>
    </source>
</reference>
<feature type="compositionally biased region" description="Low complexity" evidence="5">
    <location>
        <begin position="212"/>
        <end position="223"/>
    </location>
</feature>
<protein>
    <submittedName>
        <fullName evidence="7">Cryptochrome/DNA photolyase</fullName>
    </submittedName>
</protein>
<keyword evidence="7" id="KW-0456">Lyase</keyword>
<dbReference type="InterPro" id="IPR036155">
    <property type="entry name" value="Crypto/Photolyase_N_sf"/>
</dbReference>
<keyword evidence="3 4" id="KW-0274">FAD</keyword>
<dbReference type="InterPro" id="IPR014729">
    <property type="entry name" value="Rossmann-like_a/b/a_fold"/>
</dbReference>
<organism evidence="7 8">
    <name type="scientific">Fragilariopsis cylindrus CCMP1102</name>
    <dbReference type="NCBI Taxonomy" id="635003"/>
    <lineage>
        <taxon>Eukaryota</taxon>
        <taxon>Sar</taxon>
        <taxon>Stramenopiles</taxon>
        <taxon>Ochrophyta</taxon>
        <taxon>Bacillariophyta</taxon>
        <taxon>Bacillariophyceae</taxon>
        <taxon>Bacillariophycidae</taxon>
        <taxon>Bacillariales</taxon>
        <taxon>Bacillariaceae</taxon>
        <taxon>Fragilariopsis</taxon>
    </lineage>
</organism>
<dbReference type="PANTHER" id="PTHR11455:SF18">
    <property type="entry name" value="SI:CH1073-390K14.1"/>
    <property type="match status" value="1"/>
</dbReference>
<dbReference type="InterPro" id="IPR036134">
    <property type="entry name" value="Crypto/Photolyase_FAD-like_sf"/>
</dbReference>
<dbReference type="Gene3D" id="1.10.579.10">
    <property type="entry name" value="DNA Cyclobutane Dipyrimidine Photolyase, subunit A, domain 3"/>
    <property type="match status" value="1"/>
</dbReference>
<evidence type="ECO:0000256" key="2">
    <source>
        <dbReference type="ARBA" id="ARBA00022630"/>
    </source>
</evidence>
<dbReference type="InParanoid" id="A0A1E7EKN7"/>
<feature type="compositionally biased region" description="Acidic residues" evidence="5">
    <location>
        <begin position="68"/>
        <end position="78"/>
    </location>
</feature>
<dbReference type="SUPFAM" id="SSF52425">
    <property type="entry name" value="Cryptochrome/photolyase, N-terminal domain"/>
    <property type="match status" value="2"/>
</dbReference>
<accession>A0A1E7EKN7</accession>
<dbReference type="GO" id="GO:0043153">
    <property type="term" value="P:entrainment of circadian clock by photoperiod"/>
    <property type="evidence" value="ECO:0007669"/>
    <property type="project" value="TreeGrafter"/>
</dbReference>
<feature type="binding site" evidence="4">
    <location>
        <position position="560"/>
    </location>
    <ligand>
        <name>FAD</name>
        <dbReference type="ChEBI" id="CHEBI:57692"/>
    </ligand>
</feature>
<dbReference type="GO" id="GO:0005634">
    <property type="term" value="C:nucleus"/>
    <property type="evidence" value="ECO:0007669"/>
    <property type="project" value="TreeGrafter"/>
</dbReference>
<feature type="region of interest" description="Disordered" evidence="5">
    <location>
        <begin position="66"/>
        <end position="90"/>
    </location>
</feature>
<feature type="binding site" evidence="4">
    <location>
        <position position="496"/>
    </location>
    <ligand>
        <name>FAD</name>
        <dbReference type="ChEBI" id="CHEBI:57692"/>
    </ligand>
</feature>
<dbReference type="InterPro" id="IPR005101">
    <property type="entry name" value="Cryptochr/Photolyase_FAD-bd"/>
</dbReference>
<sequence>MSNRQAHEHAINVCSTILCYTERGMSKAANNDLASASAGHGIHHHITDDAVASSVDDMKDKIGTYAQAEEEIDDDDDHSSDKRDRKQESQELTNNCKYEYEYEYVFEYIDVVWLKRDVRLIDHGPLSEVLTEARTVAAAAQTPMGCNNTTNQQQQQRKFVILYLYEPDQLREPTVHGSHLRFVHEGLIDMEQQFNEKVMMKTNNKMMKKKSMPTSSATSCSSSRVINSDNTATCSNSDDRSATTTNTKSSTTHSTNVNDGTTFKYLTVCHNTIISTLESIHFRYSASPSSSSSPSPNTGTGAATATATATAAINTSCTSEKKKKILKLKLKYYKISRLLAHEETGHWQSYMRDNDVRKWCKIRSIPFIEYNQTGVTRCLSNRDDYLKKFKLFISKPIHPLKLSSLSVSVSSSFQSRLLQLDRLPGFLSSPRGIANMFDDNVDEQNSGNNSTSNGSSILSELLPAHRSDRVGRQQFGGELKAIDVLNSFLFERGATYSKDISSPNTSMNSCSRLSPYITWGHISLRYVFKCLEERRETLRQQKLQGIDIGSTSWLRSLQAFASRIHWRSHFLQKLESEPLLEKQDLCSAYQHLRRQPNDWDENKYIAWSTGKTGYPFVDACMRCLIEHGWINFRMRAMLVSFATYNLWLDWKKIAPHLARVFLDYEPGIHYPQLQMQAGTSGINAMRVYNVTKQSKDQDPKGVFIRRYLRELKNVPDHYIHEPWKMSIATRQRYCKMMSRKSTNIDCDDDDDGSLWYPEPIVEEKESARMAKEKINDVKKSEATRMQANQVYIKHGSRSRQSNEMNGRTSGGGALPAVVEAISSSPSADHKRSLQPKINDIFTVNKNGDNKKKKEADIVDLTTNNPTQDRSNMSIGINTMQKSDLPSSNSREKKIPALCTKQSNHPPKIPSFAMTSHIDLTVTQVYASPFKRFKESASADSMDCHRSLSATATNQHHPSEISQGNIVPITATLTAHMTSKNTKTMASKSRKAFFEPNTTASREDTGEGNWICTACTFSNDKPHGLLCSMCGTKR</sequence>
<dbReference type="GO" id="GO:0071949">
    <property type="term" value="F:FAD binding"/>
    <property type="evidence" value="ECO:0007669"/>
    <property type="project" value="TreeGrafter"/>
</dbReference>
<keyword evidence="2 4" id="KW-0285">Flavoprotein</keyword>
<keyword evidence="8" id="KW-1185">Reference proteome</keyword>
<dbReference type="Gene3D" id="3.40.50.620">
    <property type="entry name" value="HUPs"/>
    <property type="match status" value="1"/>
</dbReference>
<dbReference type="GO" id="GO:0003904">
    <property type="term" value="F:deoxyribodipyrimidine photo-lyase activity"/>
    <property type="evidence" value="ECO:0007669"/>
    <property type="project" value="TreeGrafter"/>
</dbReference>
<dbReference type="GO" id="GO:0005737">
    <property type="term" value="C:cytoplasm"/>
    <property type="evidence" value="ECO:0007669"/>
    <property type="project" value="TreeGrafter"/>
</dbReference>
<comment type="similarity">
    <text evidence="1">Belongs to the DNA photolyase class-1 family.</text>
</comment>
<feature type="compositionally biased region" description="Basic and acidic residues" evidence="5">
    <location>
        <begin position="79"/>
        <end position="89"/>
    </location>
</feature>
<dbReference type="Gene3D" id="1.25.40.80">
    <property type="match status" value="1"/>
</dbReference>
<dbReference type="SUPFAM" id="SSF48173">
    <property type="entry name" value="Cryptochrome/photolyase FAD-binding domain"/>
    <property type="match status" value="1"/>
</dbReference>
<dbReference type="InterPro" id="IPR006050">
    <property type="entry name" value="DNA_photolyase_N"/>
</dbReference>
<gene>
    <name evidence="7" type="primary">CPD1</name>
    <name evidence="7" type="ORF">FRACYDRAFT_256505</name>
</gene>
<evidence type="ECO:0000313" key="7">
    <source>
        <dbReference type="EMBL" id="OEU06113.1"/>
    </source>
</evidence>
<proteinExistence type="inferred from homology"/>